<dbReference type="Proteomes" id="UP000579812">
    <property type="component" value="Unassembled WGS sequence"/>
</dbReference>
<keyword evidence="2" id="KW-0732">Signal</keyword>
<comment type="caution">
    <text evidence="3">The sequence shown here is derived from an EMBL/GenBank/DDBJ whole genome shotgun (WGS) entry which is preliminary data.</text>
</comment>
<gene>
    <name evidence="3" type="ORF">G5714_023078</name>
</gene>
<accession>A0A7J6BMK2</accession>
<dbReference type="EMBL" id="JAAMOB010000024">
    <property type="protein sequence ID" value="KAF4095475.1"/>
    <property type="molecule type" value="Genomic_DNA"/>
</dbReference>
<organism evidence="3 4">
    <name type="scientific">Onychostoma macrolepis</name>
    <dbReference type="NCBI Taxonomy" id="369639"/>
    <lineage>
        <taxon>Eukaryota</taxon>
        <taxon>Metazoa</taxon>
        <taxon>Chordata</taxon>
        <taxon>Craniata</taxon>
        <taxon>Vertebrata</taxon>
        <taxon>Euteleostomi</taxon>
        <taxon>Actinopterygii</taxon>
        <taxon>Neopterygii</taxon>
        <taxon>Teleostei</taxon>
        <taxon>Ostariophysi</taxon>
        <taxon>Cypriniformes</taxon>
        <taxon>Cyprinidae</taxon>
        <taxon>Acrossocheilinae</taxon>
        <taxon>Onychostoma</taxon>
    </lineage>
</organism>
<sequence length="80" mass="8954">MSFITIFIWIFTSCCFTESAAGVTVTQTPAVKPVQPGDTSVEDRSPSLRVPQRQQLDQKKQSKSTVKPAEMCTRVVQFIF</sequence>
<name>A0A7J6BMK2_9TELE</name>
<protein>
    <submittedName>
        <fullName evidence="3">Uncharacterized protein</fullName>
    </submittedName>
</protein>
<feature type="region of interest" description="Disordered" evidence="1">
    <location>
        <begin position="31"/>
        <end position="67"/>
    </location>
</feature>
<keyword evidence="4" id="KW-1185">Reference proteome</keyword>
<evidence type="ECO:0000256" key="2">
    <source>
        <dbReference type="SAM" id="SignalP"/>
    </source>
</evidence>
<dbReference type="AlphaFoldDB" id="A0A7J6BMK2"/>
<feature type="chain" id="PRO_5029755192" evidence="2">
    <location>
        <begin position="23"/>
        <end position="80"/>
    </location>
</feature>
<evidence type="ECO:0000313" key="4">
    <source>
        <dbReference type="Proteomes" id="UP000579812"/>
    </source>
</evidence>
<evidence type="ECO:0000256" key="1">
    <source>
        <dbReference type="SAM" id="MobiDB-lite"/>
    </source>
</evidence>
<proteinExistence type="predicted"/>
<evidence type="ECO:0000313" key="3">
    <source>
        <dbReference type="EMBL" id="KAF4095475.1"/>
    </source>
</evidence>
<reference evidence="3 4" key="1">
    <citation type="submission" date="2020-04" db="EMBL/GenBank/DDBJ databases">
        <title>Chromosome-level genome assembly of a cyprinid fish Onychostoma macrolepis by integration of Nanopore Sequencing, Bionano and Hi-C technology.</title>
        <authorList>
            <person name="Wang D."/>
        </authorList>
    </citation>
    <scope>NUCLEOTIDE SEQUENCE [LARGE SCALE GENOMIC DNA]</scope>
    <source>
        <strain evidence="3">SWU-2019</strain>
        <tissue evidence="3">Muscle</tissue>
    </source>
</reference>
<feature type="signal peptide" evidence="2">
    <location>
        <begin position="1"/>
        <end position="22"/>
    </location>
</feature>